<organism evidence="3 4">
    <name type="scientific">Pedosphaera parvula (strain Ellin514)</name>
    <dbReference type="NCBI Taxonomy" id="320771"/>
    <lineage>
        <taxon>Bacteria</taxon>
        <taxon>Pseudomonadati</taxon>
        <taxon>Verrucomicrobiota</taxon>
        <taxon>Pedosphaerae</taxon>
        <taxon>Pedosphaerales</taxon>
        <taxon>Pedosphaeraceae</taxon>
        <taxon>Pedosphaera</taxon>
    </lineage>
</organism>
<feature type="chain" id="PRO_5002893351" evidence="1">
    <location>
        <begin position="20"/>
        <end position="202"/>
    </location>
</feature>
<gene>
    <name evidence="3" type="ORF">Cflav_PD1368</name>
</gene>
<comment type="caution">
    <text evidence="3">The sequence shown here is derived from an EMBL/GenBank/DDBJ whole genome shotgun (WGS) entry which is preliminary data.</text>
</comment>
<accession>B9XPP5</accession>
<evidence type="ECO:0000313" key="3">
    <source>
        <dbReference type="EMBL" id="EEF58168.1"/>
    </source>
</evidence>
<feature type="signal peptide" evidence="1">
    <location>
        <begin position="1"/>
        <end position="19"/>
    </location>
</feature>
<dbReference type="InterPro" id="IPR007372">
    <property type="entry name" value="Lipid/polyisoprenoid-bd_YceI"/>
</dbReference>
<dbReference type="AlphaFoldDB" id="B9XPP5"/>
<name>B9XPP5_PEDPL</name>
<dbReference type="PANTHER" id="PTHR34406:SF1">
    <property type="entry name" value="PROTEIN YCEI"/>
    <property type="match status" value="1"/>
</dbReference>
<dbReference type="STRING" id="320771.Cflav_PD1368"/>
<dbReference type="Proteomes" id="UP000003688">
    <property type="component" value="Unassembled WGS sequence"/>
</dbReference>
<feature type="domain" description="Lipid/polyisoprenoid-binding YceI-like" evidence="2">
    <location>
        <begin position="25"/>
        <end position="199"/>
    </location>
</feature>
<keyword evidence="1" id="KW-0732">Signal</keyword>
<evidence type="ECO:0000259" key="2">
    <source>
        <dbReference type="SMART" id="SM00867"/>
    </source>
</evidence>
<dbReference type="EMBL" id="ABOX02000048">
    <property type="protein sequence ID" value="EEF58168.1"/>
    <property type="molecule type" value="Genomic_DNA"/>
</dbReference>
<proteinExistence type="predicted"/>
<dbReference type="RefSeq" id="WP_007417781.1">
    <property type="nucleotide sequence ID" value="NZ_ABOX02000048.1"/>
</dbReference>
<sequence precursor="true">MKKSALIITLACLQFGAFAAPQEFDFKDPKGVNNVVFKTDAPLESINGTASGISGTVSFDPEKQDTLNGKIIVESASLHVPNPTMKGHLHSDKWLDVAKYPQITFETISLENVKTAGNVTTADVTGTLTIKGVSKKIAAPVKLTYLKDKLKDRFPNLKGDLLVIRSTFTVKRSDFGINKGNLEDKVSDDIELNLSLAGQAPR</sequence>
<evidence type="ECO:0000313" key="4">
    <source>
        <dbReference type="Proteomes" id="UP000003688"/>
    </source>
</evidence>
<dbReference type="InterPro" id="IPR036761">
    <property type="entry name" value="TTHA0802/YceI-like_sf"/>
</dbReference>
<dbReference type="PANTHER" id="PTHR34406">
    <property type="entry name" value="PROTEIN YCEI"/>
    <property type="match status" value="1"/>
</dbReference>
<dbReference type="SMART" id="SM00867">
    <property type="entry name" value="YceI"/>
    <property type="match status" value="1"/>
</dbReference>
<dbReference type="SUPFAM" id="SSF101874">
    <property type="entry name" value="YceI-like"/>
    <property type="match status" value="1"/>
</dbReference>
<dbReference type="OrthoDB" id="116832at2"/>
<reference evidence="3 4" key="1">
    <citation type="journal article" date="2011" name="J. Bacteriol.">
        <title>Genome sequence of 'Pedosphaera parvula' Ellin514, an aerobic Verrucomicrobial isolate from pasture soil.</title>
        <authorList>
            <person name="Kant R."/>
            <person name="van Passel M.W."/>
            <person name="Sangwan P."/>
            <person name="Palva A."/>
            <person name="Lucas S."/>
            <person name="Copeland A."/>
            <person name="Lapidus A."/>
            <person name="Glavina Del Rio T."/>
            <person name="Dalin E."/>
            <person name="Tice H."/>
            <person name="Bruce D."/>
            <person name="Goodwin L."/>
            <person name="Pitluck S."/>
            <person name="Chertkov O."/>
            <person name="Larimer F.W."/>
            <person name="Land M.L."/>
            <person name="Hauser L."/>
            <person name="Brettin T.S."/>
            <person name="Detter J.C."/>
            <person name="Han S."/>
            <person name="de Vos W.M."/>
            <person name="Janssen P.H."/>
            <person name="Smidt H."/>
        </authorList>
    </citation>
    <scope>NUCLEOTIDE SEQUENCE [LARGE SCALE GENOMIC DNA]</scope>
    <source>
        <strain evidence="3 4">Ellin514</strain>
    </source>
</reference>
<protein>
    <submittedName>
        <fullName evidence="3">YceI family protein</fullName>
    </submittedName>
</protein>
<dbReference type="Pfam" id="PF04264">
    <property type="entry name" value="YceI"/>
    <property type="match status" value="1"/>
</dbReference>
<dbReference type="Gene3D" id="2.40.128.110">
    <property type="entry name" value="Lipid/polyisoprenoid-binding, YceI-like"/>
    <property type="match status" value="1"/>
</dbReference>
<keyword evidence="4" id="KW-1185">Reference proteome</keyword>
<evidence type="ECO:0000256" key="1">
    <source>
        <dbReference type="SAM" id="SignalP"/>
    </source>
</evidence>